<dbReference type="KEGG" id="tpep:A0127_04950"/>
<dbReference type="InterPro" id="IPR007159">
    <property type="entry name" value="SpoVT-AbrB_dom"/>
</dbReference>
<dbReference type="GO" id="GO:0003677">
    <property type="term" value="F:DNA binding"/>
    <property type="evidence" value="ECO:0007669"/>
    <property type="project" value="InterPro"/>
</dbReference>
<dbReference type="EMBL" id="CP014750">
    <property type="protein sequence ID" value="AMQ18558.1"/>
    <property type="molecule type" value="Genomic_DNA"/>
</dbReference>
<dbReference type="STRING" id="53952.A0127_04950"/>
<dbReference type="InterPro" id="IPR037914">
    <property type="entry name" value="SpoVT-AbrB_sf"/>
</dbReference>
<keyword evidence="3" id="KW-1185">Reference proteome</keyword>
<organism evidence="2 3">
    <name type="scientific">Thermococcus peptonophilus</name>
    <dbReference type="NCBI Taxonomy" id="53952"/>
    <lineage>
        <taxon>Archaea</taxon>
        <taxon>Methanobacteriati</taxon>
        <taxon>Methanobacteriota</taxon>
        <taxon>Thermococci</taxon>
        <taxon>Thermococcales</taxon>
        <taxon>Thermococcaceae</taxon>
        <taxon>Thermococcus</taxon>
    </lineage>
</organism>
<feature type="domain" description="SpoVT-AbrB" evidence="1">
    <location>
        <begin position="3"/>
        <end position="45"/>
    </location>
</feature>
<evidence type="ECO:0000313" key="2">
    <source>
        <dbReference type="EMBL" id="AMQ18558.1"/>
    </source>
</evidence>
<dbReference type="AlphaFoldDB" id="A0A142CUV6"/>
<evidence type="ECO:0000259" key="1">
    <source>
        <dbReference type="PROSITE" id="PS51740"/>
    </source>
</evidence>
<dbReference type="OrthoDB" id="28233at2157"/>
<dbReference type="RefSeq" id="WP_062388703.1">
    <property type="nucleotide sequence ID" value="NZ_CP014750.1"/>
</dbReference>
<protein>
    <submittedName>
        <fullName evidence="2">Transcriptional regulator</fullName>
    </submittedName>
</protein>
<reference evidence="3" key="1">
    <citation type="submission" date="2016-03" db="EMBL/GenBank/DDBJ databases">
        <authorList>
            <person name="Oger P.M."/>
        </authorList>
    </citation>
    <scope>NUCLEOTIDE SEQUENCE [LARGE SCALE GENOMIC DNA]</scope>
    <source>
        <strain evidence="3">OG-1</strain>
    </source>
</reference>
<sequence length="80" mass="9543">MSTEVVRLDENGRLYLPVSLRKKLKVKEFYVEERNGEIVLIPVRKKIEKYWGIVKGEKLNAEEIDRVIEKETEKLLRDEL</sequence>
<dbReference type="GeneID" id="27139870"/>
<dbReference type="Proteomes" id="UP000073604">
    <property type="component" value="Chromosome"/>
</dbReference>
<accession>A0A142CUV6</accession>
<dbReference type="SUPFAM" id="SSF89447">
    <property type="entry name" value="AbrB/MazE/MraZ-like"/>
    <property type="match status" value="1"/>
</dbReference>
<dbReference type="SMART" id="SM00966">
    <property type="entry name" value="SpoVT_AbrB"/>
    <property type="match status" value="1"/>
</dbReference>
<evidence type="ECO:0000313" key="3">
    <source>
        <dbReference type="Proteomes" id="UP000073604"/>
    </source>
</evidence>
<dbReference type="PROSITE" id="PS51740">
    <property type="entry name" value="SPOVT_ABRB"/>
    <property type="match status" value="1"/>
</dbReference>
<proteinExistence type="predicted"/>
<name>A0A142CUV6_9EURY</name>
<gene>
    <name evidence="2" type="ORF">A0127_04950</name>
</gene>